<dbReference type="Pfam" id="PF13649">
    <property type="entry name" value="Methyltransf_25"/>
    <property type="match status" value="1"/>
</dbReference>
<dbReference type="InterPro" id="IPR029063">
    <property type="entry name" value="SAM-dependent_MTases_sf"/>
</dbReference>
<dbReference type="EMBL" id="CAFBMF010000146">
    <property type="protein sequence ID" value="CAB4912265.1"/>
    <property type="molecule type" value="Genomic_DNA"/>
</dbReference>
<dbReference type="SUPFAM" id="SSF53335">
    <property type="entry name" value="S-adenosyl-L-methionine-dependent methyltransferases"/>
    <property type="match status" value="1"/>
</dbReference>
<dbReference type="InterPro" id="IPR041698">
    <property type="entry name" value="Methyltransf_25"/>
</dbReference>
<name>A0A6J7EJH4_9ZZZZ</name>
<dbReference type="AlphaFoldDB" id="A0A6J7EJH4"/>
<organism evidence="2">
    <name type="scientific">freshwater metagenome</name>
    <dbReference type="NCBI Taxonomy" id="449393"/>
    <lineage>
        <taxon>unclassified sequences</taxon>
        <taxon>metagenomes</taxon>
        <taxon>ecological metagenomes</taxon>
    </lineage>
</organism>
<accession>A0A6J7EJH4</accession>
<evidence type="ECO:0000259" key="1">
    <source>
        <dbReference type="Pfam" id="PF13649"/>
    </source>
</evidence>
<dbReference type="CDD" id="cd02440">
    <property type="entry name" value="AdoMet_MTases"/>
    <property type="match status" value="1"/>
</dbReference>
<sequence length="204" mass="22616">MSNVPGSGVSERWIEWRRTVDLIKYDQRWDAMAARGDSIHGEADFVERLIGDRKVRLLDAGCGTGRLAIEMVKRGHHAVGADLDPDMIDRAATKAPHIDWHVADLSEMSLDSKFDVIVMAGNIPLFCAPSSQAAIIQSLAEHLDRGGYLISGFSLETRPDAYARRDYQRDALAAGLTEVAVYSTWDQNPSTDGDDYTVMLHQKN</sequence>
<proteinExistence type="predicted"/>
<protein>
    <submittedName>
        <fullName evidence="2">Unannotated protein</fullName>
    </submittedName>
</protein>
<dbReference type="PANTHER" id="PTHR43591">
    <property type="entry name" value="METHYLTRANSFERASE"/>
    <property type="match status" value="1"/>
</dbReference>
<evidence type="ECO:0000313" key="2">
    <source>
        <dbReference type="EMBL" id="CAB4883622.1"/>
    </source>
</evidence>
<evidence type="ECO:0000313" key="3">
    <source>
        <dbReference type="EMBL" id="CAB4912265.1"/>
    </source>
</evidence>
<reference evidence="2" key="1">
    <citation type="submission" date="2020-05" db="EMBL/GenBank/DDBJ databases">
        <authorList>
            <person name="Chiriac C."/>
            <person name="Salcher M."/>
            <person name="Ghai R."/>
            <person name="Kavagutti S V."/>
        </authorList>
    </citation>
    <scope>NUCLEOTIDE SEQUENCE</scope>
</reference>
<gene>
    <name evidence="2" type="ORF">UFOPK3304_01889</name>
    <name evidence="3" type="ORF">UFOPK3494_01604</name>
</gene>
<dbReference type="EMBL" id="CAFBLJ010000173">
    <property type="protein sequence ID" value="CAB4883622.1"/>
    <property type="molecule type" value="Genomic_DNA"/>
</dbReference>
<feature type="domain" description="Methyltransferase" evidence="1">
    <location>
        <begin position="58"/>
        <end position="147"/>
    </location>
</feature>
<dbReference type="Gene3D" id="3.40.50.150">
    <property type="entry name" value="Vaccinia Virus protein VP39"/>
    <property type="match status" value="1"/>
</dbReference>